<dbReference type="GO" id="GO:0006950">
    <property type="term" value="P:response to stress"/>
    <property type="evidence" value="ECO:0007669"/>
    <property type="project" value="UniProtKB-ARBA"/>
</dbReference>
<dbReference type="RefSeq" id="WP_042129700.1">
    <property type="nucleotide sequence ID" value="NZ_FZOL01000033.1"/>
</dbReference>
<organism evidence="5 6">
    <name type="scientific">Pseudomonas japonica</name>
    <dbReference type="NCBI Taxonomy" id="256466"/>
    <lineage>
        <taxon>Bacteria</taxon>
        <taxon>Pseudomonadati</taxon>
        <taxon>Pseudomonadota</taxon>
        <taxon>Gammaproteobacteria</taxon>
        <taxon>Pseudomonadales</taxon>
        <taxon>Pseudomonadaceae</taxon>
        <taxon>Pseudomonas</taxon>
    </lineage>
</organism>
<feature type="chain" id="PRO_5013437887" description="Outer membrane lipoprotein Blc" evidence="2">
    <location>
        <begin position="18"/>
        <end position="186"/>
    </location>
</feature>
<evidence type="ECO:0000313" key="5">
    <source>
        <dbReference type="EMBL" id="SNT27087.1"/>
    </source>
</evidence>
<feature type="signal peptide" evidence="2">
    <location>
        <begin position="1"/>
        <end position="17"/>
    </location>
</feature>
<dbReference type="InterPro" id="IPR012674">
    <property type="entry name" value="Calycin"/>
</dbReference>
<sequence length="186" mass="21698">MSIRAPLLLSCLMLALAGCSSPERSGSPPETQQVDLERYQGTWYEQARLPMFFQRNCVQSEAHYRLRDDGRVEVNNRCKEHDGQWNEAHGIAEAQVPGRTDKLWVRFDNWFSRLAPGLTKGEYWVLYHDAQYRVALVGHPDREYLWLLSREKEIGAAQREELLRIARERGYDTHGLIWRQSAVPEQ</sequence>
<dbReference type="AlphaFoldDB" id="A0A239L8X4"/>
<evidence type="ECO:0000259" key="4">
    <source>
        <dbReference type="Pfam" id="PF08212"/>
    </source>
</evidence>
<comment type="similarity">
    <text evidence="1 2">Belongs to the calycin superfamily. Lipocalin family.</text>
</comment>
<feature type="lipid moiety-binding region" description="S-diacylglycerol cysteine" evidence="3">
    <location>
        <position position="19"/>
    </location>
</feature>
<accession>A0A239L8X4</accession>
<dbReference type="GO" id="GO:0009279">
    <property type="term" value="C:cell outer membrane"/>
    <property type="evidence" value="ECO:0007669"/>
    <property type="project" value="UniProtKB-SubCell"/>
</dbReference>
<gene>
    <name evidence="5" type="ORF">SAMN05444352_13347</name>
</gene>
<comment type="subcellular location">
    <subcellularLocation>
        <location evidence="2">Cell outer membrane</location>
    </subcellularLocation>
</comment>
<keyword evidence="2" id="KW-0732">Signal</keyword>
<dbReference type="Gene3D" id="2.40.128.20">
    <property type="match status" value="1"/>
</dbReference>
<dbReference type="PRINTS" id="PR01171">
    <property type="entry name" value="BCTLIPOCALIN"/>
</dbReference>
<evidence type="ECO:0000313" key="6">
    <source>
        <dbReference type="Proteomes" id="UP000198407"/>
    </source>
</evidence>
<dbReference type="Pfam" id="PF08212">
    <property type="entry name" value="Lipocalin_2"/>
    <property type="match status" value="1"/>
</dbReference>
<name>A0A239L8X4_9PSED</name>
<evidence type="ECO:0000256" key="3">
    <source>
        <dbReference type="PIRSR" id="PIRSR036893-52"/>
    </source>
</evidence>
<dbReference type="InterPro" id="IPR002446">
    <property type="entry name" value="Lipocalin_bac"/>
</dbReference>
<dbReference type="SUPFAM" id="SSF50814">
    <property type="entry name" value="Lipocalins"/>
    <property type="match status" value="1"/>
</dbReference>
<proteinExistence type="inferred from homology"/>
<dbReference type="PROSITE" id="PS51257">
    <property type="entry name" value="PROKAR_LIPOPROTEIN"/>
    <property type="match status" value="1"/>
</dbReference>
<dbReference type="PANTHER" id="PTHR10612">
    <property type="entry name" value="APOLIPOPROTEIN D"/>
    <property type="match status" value="1"/>
</dbReference>
<keyword evidence="3" id="KW-0564">Palmitate</keyword>
<dbReference type="InterPro" id="IPR047202">
    <property type="entry name" value="Lipocalin_Blc-like_dom"/>
</dbReference>
<keyword evidence="2" id="KW-0998">Cell outer membrane</keyword>
<keyword evidence="6" id="KW-1185">Reference proteome</keyword>
<comment type="subunit">
    <text evidence="2">Homodimer.</text>
</comment>
<keyword evidence="2" id="KW-0472">Membrane</keyword>
<dbReference type="STRING" id="1215104.GCA_000730585_00517"/>
<dbReference type="Proteomes" id="UP000198407">
    <property type="component" value="Unassembled WGS sequence"/>
</dbReference>
<dbReference type="PIRSF" id="PIRSF036893">
    <property type="entry name" value="Lipocalin_ApoD"/>
    <property type="match status" value="1"/>
</dbReference>
<keyword evidence="2 3" id="KW-0449">Lipoprotein</keyword>
<evidence type="ECO:0000256" key="1">
    <source>
        <dbReference type="ARBA" id="ARBA00006889"/>
    </source>
</evidence>
<evidence type="ECO:0000256" key="2">
    <source>
        <dbReference type="PIRNR" id="PIRNR036893"/>
    </source>
</evidence>
<protein>
    <recommendedName>
        <fullName evidence="2">Outer membrane lipoprotein Blc</fullName>
    </recommendedName>
</protein>
<feature type="domain" description="Lipocalin/cytosolic fatty-acid binding" evidence="4">
    <location>
        <begin position="34"/>
        <end position="180"/>
    </location>
</feature>
<dbReference type="OrthoDB" id="9793905at2"/>
<dbReference type="GO" id="GO:0008289">
    <property type="term" value="F:lipid binding"/>
    <property type="evidence" value="ECO:0007669"/>
    <property type="project" value="UniProtKB-UniRule"/>
</dbReference>
<dbReference type="PANTHER" id="PTHR10612:SF34">
    <property type="entry name" value="APOLIPOPROTEIN D"/>
    <property type="match status" value="1"/>
</dbReference>
<keyword evidence="2" id="KW-0446">Lipid-binding</keyword>
<comment type="function">
    <text evidence="2">Involved in the storage or transport of lipids necessary for membrane maintenance under stressful conditions. Displays a binding preference for lysophospholipids.</text>
</comment>
<dbReference type="EMBL" id="FZOL01000033">
    <property type="protein sequence ID" value="SNT27087.1"/>
    <property type="molecule type" value="Genomic_DNA"/>
</dbReference>
<dbReference type="InterPro" id="IPR000566">
    <property type="entry name" value="Lipocln_cytosolic_FA-bd_dom"/>
</dbReference>
<reference evidence="6" key="1">
    <citation type="submission" date="2017-06" db="EMBL/GenBank/DDBJ databases">
        <authorList>
            <person name="Varghese N."/>
            <person name="Submissions S."/>
        </authorList>
    </citation>
    <scope>NUCLEOTIDE SEQUENCE [LARGE SCALE GENOMIC DNA]</scope>
    <source>
        <strain evidence="6">DSM 22348</strain>
    </source>
</reference>
<dbReference type="InterPro" id="IPR022271">
    <property type="entry name" value="Lipocalin_ApoD"/>
</dbReference>
<dbReference type="CDD" id="cd19438">
    <property type="entry name" value="lipocalin_Blc-like"/>
    <property type="match status" value="1"/>
</dbReference>